<evidence type="ECO:0000313" key="4">
    <source>
        <dbReference type="RefSeq" id="XP_033455899.1"/>
    </source>
</evidence>
<dbReference type="GeneID" id="54366755"/>
<dbReference type="OrthoDB" id="10007757at2759"/>
<organism evidence="4">
    <name type="scientific">Dissoconium aciculare CBS 342.82</name>
    <dbReference type="NCBI Taxonomy" id="1314786"/>
    <lineage>
        <taxon>Eukaryota</taxon>
        <taxon>Fungi</taxon>
        <taxon>Dikarya</taxon>
        <taxon>Ascomycota</taxon>
        <taxon>Pezizomycotina</taxon>
        <taxon>Dothideomycetes</taxon>
        <taxon>Dothideomycetidae</taxon>
        <taxon>Mycosphaerellales</taxon>
        <taxon>Dissoconiaceae</taxon>
        <taxon>Dissoconium</taxon>
    </lineage>
</organism>
<feature type="region of interest" description="Disordered" evidence="1">
    <location>
        <begin position="156"/>
        <end position="175"/>
    </location>
</feature>
<sequence>MSSVYFALFASLPLVLGGAHVPLLSGSGSISISIGSNSATTAASYPTSNKQCVRDSCARQVVDGLKQYQAPARSSDCAALFKPVTVTPSAVTKTVTRLATPATTTLTSSVSTATIISSTTTTTTTDQTITSTAVVVSTDLTTVITTTAVTTTATTSAAGAAGGPSKRGETQTKPPQWACDCSDLARFSSACACAGFQPRTVTASAPTVILTVDAVTPTSTIYAVGQTTVGATATSTVHTDVTNIVTSTSTTQTTTSTTTTETSTTTTTIQAAPTGAAYCASGRLVDGTRSGYNGAPASIGNLRIEGRDSTVYEGPILSGPRNVTTPSGGTHLCDATNNNANPNPSSNGISILVDAANLCEFPLDGSYSNQFEDFFITKIGDSDSNASGNQFWGILKDNAFTPAGGCETAIAPGETILWAFNAFNVNFFLGASPSSLTLSPGQAATVSVVGYDGNGGSGTPIAGASFNGQTSDANGQVVFVAPTAPGTYRYKATRSDSIRSNAVVVVVQ</sequence>
<dbReference type="RefSeq" id="XP_033455899.1">
    <property type="nucleotide sequence ID" value="XM_033608954.1"/>
</dbReference>
<protein>
    <submittedName>
        <fullName evidence="4">Uncharacterized protein</fullName>
    </submittedName>
</protein>
<name>A0A6J3LT86_9PEZI</name>
<keyword evidence="2" id="KW-0732">Signal</keyword>
<gene>
    <name evidence="4" type="ORF">K489DRAFT_81848</name>
</gene>
<feature type="signal peptide" evidence="2">
    <location>
        <begin position="1"/>
        <end position="17"/>
    </location>
</feature>
<dbReference type="Proteomes" id="UP000504637">
    <property type="component" value="Unplaced"/>
</dbReference>
<evidence type="ECO:0000313" key="3">
    <source>
        <dbReference type="Proteomes" id="UP000504637"/>
    </source>
</evidence>
<reference evidence="4" key="3">
    <citation type="submission" date="2025-08" db="UniProtKB">
        <authorList>
            <consortium name="RefSeq"/>
        </authorList>
    </citation>
    <scope>IDENTIFICATION</scope>
    <source>
        <strain evidence="4">CBS 342.82</strain>
    </source>
</reference>
<feature type="chain" id="PRO_5027008325" evidence="2">
    <location>
        <begin position="18"/>
        <end position="508"/>
    </location>
</feature>
<evidence type="ECO:0000256" key="2">
    <source>
        <dbReference type="SAM" id="SignalP"/>
    </source>
</evidence>
<accession>A0A6J3LT86</accession>
<dbReference type="AlphaFoldDB" id="A0A6J3LT86"/>
<evidence type="ECO:0000256" key="1">
    <source>
        <dbReference type="SAM" id="MobiDB-lite"/>
    </source>
</evidence>
<proteinExistence type="predicted"/>
<reference evidence="4" key="2">
    <citation type="submission" date="2020-04" db="EMBL/GenBank/DDBJ databases">
        <authorList>
            <consortium name="NCBI Genome Project"/>
        </authorList>
    </citation>
    <scope>NUCLEOTIDE SEQUENCE</scope>
    <source>
        <strain evidence="4">CBS 342.82</strain>
    </source>
</reference>
<keyword evidence="3" id="KW-1185">Reference proteome</keyword>
<reference evidence="4" key="1">
    <citation type="submission" date="2020-01" db="EMBL/GenBank/DDBJ databases">
        <authorList>
            <consortium name="DOE Joint Genome Institute"/>
            <person name="Haridas S."/>
            <person name="Albert R."/>
            <person name="Binder M."/>
            <person name="Bloem J."/>
            <person name="Labutti K."/>
            <person name="Salamov A."/>
            <person name="Andreopoulos B."/>
            <person name="Baker S.E."/>
            <person name="Barry K."/>
            <person name="Bills G."/>
            <person name="Bluhm B.H."/>
            <person name="Cannon C."/>
            <person name="Castanera R."/>
            <person name="Culley D.E."/>
            <person name="Daum C."/>
            <person name="Ezra D."/>
            <person name="Gonzalez J.B."/>
            <person name="Henrissat B."/>
            <person name="Kuo A."/>
            <person name="Liang C."/>
            <person name="Lipzen A."/>
            <person name="Lutzoni F."/>
            <person name="Magnuson J."/>
            <person name="Mondo S."/>
            <person name="Nolan M."/>
            <person name="Ohm R."/>
            <person name="Pangilinan J."/>
            <person name="Park H.-J."/>
            <person name="Ramirez L."/>
            <person name="Alfaro M."/>
            <person name="Sun H."/>
            <person name="Tritt A."/>
            <person name="Yoshinaga Y."/>
            <person name="Zwiers L.-H."/>
            <person name="Turgeon B.G."/>
            <person name="Goodwin S.B."/>
            <person name="Spatafora J.W."/>
            <person name="Crous P.W."/>
            <person name="Grigoriev I.V."/>
        </authorList>
    </citation>
    <scope>NUCLEOTIDE SEQUENCE</scope>
    <source>
        <strain evidence="4">CBS 342.82</strain>
    </source>
</reference>